<keyword evidence="5 12" id="KW-0813">Transport</keyword>
<gene>
    <name evidence="13" type="ORF">GP2143_07529</name>
</gene>
<dbReference type="AlphaFoldDB" id="A0YC63"/>
<organism evidence="13 14">
    <name type="scientific">marine gamma proteobacterium HTCC2143</name>
    <dbReference type="NCBI Taxonomy" id="247633"/>
    <lineage>
        <taxon>Bacteria</taxon>
        <taxon>Pseudomonadati</taxon>
        <taxon>Pseudomonadota</taxon>
        <taxon>Gammaproteobacteria</taxon>
        <taxon>Cellvibrionales</taxon>
        <taxon>Spongiibacteraceae</taxon>
        <taxon>BD1-7 clade</taxon>
    </lineage>
</organism>
<evidence type="ECO:0000256" key="11">
    <source>
        <dbReference type="ARBA" id="ARBA00023136"/>
    </source>
</evidence>
<dbReference type="OrthoDB" id="9815607at2"/>
<comment type="similarity">
    <text evidence="3 12">Belongs to the CcmD/CycX/HelD family.</text>
</comment>
<dbReference type="GO" id="GO:0017004">
    <property type="term" value="P:cytochrome complex assembly"/>
    <property type="evidence" value="ECO:0007669"/>
    <property type="project" value="UniProtKB-KW"/>
</dbReference>
<dbReference type="Pfam" id="PF04995">
    <property type="entry name" value="CcmD"/>
    <property type="match status" value="1"/>
</dbReference>
<keyword evidence="6 12" id="KW-1003">Cell membrane</keyword>
<comment type="caution">
    <text evidence="13">The sequence shown here is derived from an EMBL/GenBank/DDBJ whole genome shotgun (WGS) entry which is preliminary data.</text>
</comment>
<evidence type="ECO:0000256" key="10">
    <source>
        <dbReference type="ARBA" id="ARBA00022989"/>
    </source>
</evidence>
<keyword evidence="9 12" id="KW-0201">Cytochrome c-type biogenesis</keyword>
<evidence type="ECO:0000256" key="5">
    <source>
        <dbReference type="ARBA" id="ARBA00022448"/>
    </source>
</evidence>
<comment type="function">
    <text evidence="1 12">Required for the export of heme to the periplasm for the biogenesis of c-type cytochromes.</text>
</comment>
<evidence type="ECO:0000256" key="8">
    <source>
        <dbReference type="ARBA" id="ARBA00022692"/>
    </source>
</evidence>
<evidence type="ECO:0000256" key="1">
    <source>
        <dbReference type="ARBA" id="ARBA00002442"/>
    </source>
</evidence>
<dbReference type="NCBIfam" id="TIGR03141">
    <property type="entry name" value="cytochro_ccmD"/>
    <property type="match status" value="1"/>
</dbReference>
<keyword evidence="10 12" id="KW-1133">Transmembrane helix</keyword>
<evidence type="ECO:0000313" key="14">
    <source>
        <dbReference type="Proteomes" id="UP000004931"/>
    </source>
</evidence>
<accession>A0YC63</accession>
<evidence type="ECO:0000256" key="12">
    <source>
        <dbReference type="RuleBase" id="RU363101"/>
    </source>
</evidence>
<dbReference type="EMBL" id="AAVT01000003">
    <property type="protein sequence ID" value="EAW31382.1"/>
    <property type="molecule type" value="Genomic_DNA"/>
</dbReference>
<feature type="transmembrane region" description="Helical" evidence="12">
    <location>
        <begin position="20"/>
        <end position="38"/>
    </location>
</feature>
<dbReference type="GO" id="GO:0015886">
    <property type="term" value="P:heme transport"/>
    <property type="evidence" value="ECO:0007669"/>
    <property type="project" value="InterPro"/>
</dbReference>
<evidence type="ECO:0000256" key="9">
    <source>
        <dbReference type="ARBA" id="ARBA00022748"/>
    </source>
</evidence>
<dbReference type="eggNOG" id="COG3114">
    <property type="taxonomic scope" value="Bacteria"/>
</dbReference>
<evidence type="ECO:0000256" key="2">
    <source>
        <dbReference type="ARBA" id="ARBA00004377"/>
    </source>
</evidence>
<dbReference type="STRING" id="247633.GP2143_07529"/>
<keyword evidence="14" id="KW-1185">Reference proteome</keyword>
<dbReference type="InterPro" id="IPR052075">
    <property type="entry name" value="Heme_exporter_D"/>
</dbReference>
<proteinExistence type="inferred from homology"/>
<dbReference type="PANTHER" id="PTHR37531">
    <property type="entry name" value="HEME EXPORTER PROTEIN D"/>
    <property type="match status" value="1"/>
</dbReference>
<keyword evidence="11 12" id="KW-0472">Membrane</keyword>
<dbReference type="Proteomes" id="UP000004931">
    <property type="component" value="Unassembled WGS sequence"/>
</dbReference>
<dbReference type="GO" id="GO:0005886">
    <property type="term" value="C:plasma membrane"/>
    <property type="evidence" value="ECO:0007669"/>
    <property type="project" value="UniProtKB-SubCell"/>
</dbReference>
<keyword evidence="8 12" id="KW-0812">Transmembrane</keyword>
<keyword evidence="7 12" id="KW-0997">Cell inner membrane</keyword>
<dbReference type="InterPro" id="IPR007078">
    <property type="entry name" value="Haem_export_protD_CcmD"/>
</dbReference>
<reference evidence="13 14" key="1">
    <citation type="journal article" date="2010" name="J. Bacteriol.">
        <title>Genome sequence of the oligotrophic marine Gammaproteobacterium HTCC2143, isolated from the Oregon Coast.</title>
        <authorList>
            <person name="Oh H.M."/>
            <person name="Kang I."/>
            <person name="Ferriera S."/>
            <person name="Giovannoni S.J."/>
            <person name="Cho J.C."/>
        </authorList>
    </citation>
    <scope>NUCLEOTIDE SEQUENCE [LARGE SCALE GENOMIC DNA]</scope>
    <source>
        <strain evidence="13 14">HTCC2143</strain>
    </source>
</reference>
<evidence type="ECO:0000256" key="3">
    <source>
        <dbReference type="ARBA" id="ARBA00008741"/>
    </source>
</evidence>
<sequence>MQFDSFSDFLTMGGHGVYVWTVYGIALLVLSALVITPLRRDRRFFVEQSMLLRRDRTVDRKTTDIDSE</sequence>
<evidence type="ECO:0000256" key="6">
    <source>
        <dbReference type="ARBA" id="ARBA00022475"/>
    </source>
</evidence>
<comment type="subcellular location">
    <subcellularLocation>
        <location evidence="2 12">Cell inner membrane</location>
        <topology evidence="2 12">Single-pass membrane protein</topology>
    </subcellularLocation>
</comment>
<evidence type="ECO:0000313" key="13">
    <source>
        <dbReference type="EMBL" id="EAW31382.1"/>
    </source>
</evidence>
<name>A0YC63_9GAMM</name>
<dbReference type="GO" id="GO:1903607">
    <property type="term" value="P:cytochrome c biosynthetic process"/>
    <property type="evidence" value="ECO:0007669"/>
    <property type="project" value="TreeGrafter"/>
</dbReference>
<dbReference type="PANTHER" id="PTHR37531:SF1">
    <property type="entry name" value="HEME EXPORTER PROTEIN D"/>
    <property type="match status" value="1"/>
</dbReference>
<evidence type="ECO:0000256" key="7">
    <source>
        <dbReference type="ARBA" id="ARBA00022519"/>
    </source>
</evidence>
<protein>
    <recommendedName>
        <fullName evidence="4 12">Heme exporter protein D</fullName>
    </recommendedName>
</protein>
<evidence type="ECO:0000256" key="4">
    <source>
        <dbReference type="ARBA" id="ARBA00016461"/>
    </source>
</evidence>